<feature type="repeat" description="PPR" evidence="3">
    <location>
        <begin position="236"/>
        <end position="270"/>
    </location>
</feature>
<evidence type="ECO:0000256" key="2">
    <source>
        <dbReference type="PROSITE-ProRule" id="PRU00703"/>
    </source>
</evidence>
<dbReference type="OrthoDB" id="185373at2759"/>
<feature type="repeat" description="PPR" evidence="3">
    <location>
        <begin position="201"/>
        <end position="235"/>
    </location>
</feature>
<evidence type="ECO:0000313" key="6">
    <source>
        <dbReference type="RefSeq" id="XP_030541346.1"/>
    </source>
</evidence>
<dbReference type="Pfam" id="PF13041">
    <property type="entry name" value="PPR_2"/>
    <property type="match status" value="2"/>
</dbReference>
<dbReference type="Gene3D" id="3.10.580.10">
    <property type="entry name" value="CBS-domain"/>
    <property type="match status" value="1"/>
</dbReference>
<dbReference type="Gene3D" id="1.25.40.10">
    <property type="entry name" value="Tetratricopeptide repeat domain"/>
    <property type="match status" value="3"/>
</dbReference>
<dbReference type="InterPro" id="IPR000644">
    <property type="entry name" value="CBS_dom"/>
</dbReference>
<dbReference type="PANTHER" id="PTHR47581">
    <property type="entry name" value="OS09G0431600 PROTEIN"/>
    <property type="match status" value="1"/>
</dbReference>
<keyword evidence="1" id="KW-0677">Repeat</keyword>
<gene>
    <name evidence="6" type="primary">LOC115748847</name>
</gene>
<dbReference type="RefSeq" id="XP_030541346.1">
    <property type="nucleotide sequence ID" value="XM_030685486.2"/>
</dbReference>
<dbReference type="KEGG" id="rarg:115748847"/>
<reference evidence="6" key="1">
    <citation type="submission" date="2025-08" db="UniProtKB">
        <authorList>
            <consortium name="RefSeq"/>
        </authorList>
    </citation>
    <scope>IDENTIFICATION</scope>
    <source>
        <tissue evidence="6">Leaf</tissue>
    </source>
</reference>
<dbReference type="Pfam" id="PF01535">
    <property type="entry name" value="PPR"/>
    <property type="match status" value="2"/>
</dbReference>
<evidence type="ECO:0000259" key="4">
    <source>
        <dbReference type="PROSITE" id="PS51371"/>
    </source>
</evidence>
<dbReference type="InterPro" id="IPR002885">
    <property type="entry name" value="PPR_rpt"/>
</dbReference>
<dbReference type="SUPFAM" id="SSF54631">
    <property type="entry name" value="CBS-domain pair"/>
    <property type="match status" value="1"/>
</dbReference>
<dbReference type="PANTHER" id="PTHR47581:SF2">
    <property type="entry name" value="OS09G0431600 PROTEIN"/>
    <property type="match status" value="1"/>
</dbReference>
<dbReference type="Proteomes" id="UP000827889">
    <property type="component" value="Chromosome 4"/>
</dbReference>
<sequence>MLQIHTFPPPPPTSASPKRRLSLHECAFSSPCSSSNALRRQSLLRRRRAGRTNLKPLTSRIVQLTRRRQLRQIFEEVEIAKRRYGRLNTIVMNAVMEACVHCGDVDAALKIFEEMLKPESCGVDSVTYGTLLKGLGDARRIDEAFQVLECVENGTAMGSPKLSAALIFGLLNALINAGDLRRANGLLARYGSVLHEGGRPSILMYNLLMKGYINSGLPQAALNVHEEMSHQGVDPDRLTYNTLIFACIKTGNLDAAMRFFIEMKEKGELNGYQVVLPDAVTYTTLLKGFGHSMDLVSVQKIVFEMKSRYDLVLDRTAYTAIVDALLNCGSIKGALCVFGEILKRAGQNSDLKPKSHLYLSMMRALAARGDYGTVRLLHRRMWPDCAGNISFKVQEEADHLLMEAALNDGQVDIAIRSLHDIVRRWKGISWTSRGGMVAMHIEALLGAANSFFSPHLLPRVSLYEPIDSIMTPFEAARPLPGTLLLKKVTMRFFRDSVVPIVDDWGSCIGLLHREDCNELNFPLSAMMRSPPPWVTTTTSIGRVIELILEKKYKMVMVVRYDDLYGGIASTSVRAVGVFTAAQLFKLVDPPLTTDYFNTI</sequence>
<dbReference type="GeneID" id="115748847"/>
<feature type="repeat" description="PPR" evidence="3">
    <location>
        <begin position="88"/>
        <end position="118"/>
    </location>
</feature>
<dbReference type="NCBIfam" id="TIGR00756">
    <property type="entry name" value="PPR"/>
    <property type="match status" value="3"/>
</dbReference>
<dbReference type="PROSITE" id="PS51371">
    <property type="entry name" value="CBS"/>
    <property type="match status" value="1"/>
</dbReference>
<name>A0A8B8Q2N0_9MYRT</name>
<dbReference type="Pfam" id="PF00571">
    <property type="entry name" value="CBS"/>
    <property type="match status" value="1"/>
</dbReference>
<protein>
    <submittedName>
        <fullName evidence="6">Pentatricopeptide repeat-containing protein At5g10690</fullName>
    </submittedName>
</protein>
<proteinExistence type="predicted"/>
<dbReference type="InterPro" id="IPR046342">
    <property type="entry name" value="CBS_dom_sf"/>
</dbReference>
<dbReference type="InterPro" id="IPR044781">
    <property type="entry name" value="At5g10690-like"/>
</dbReference>
<evidence type="ECO:0000256" key="1">
    <source>
        <dbReference type="ARBA" id="ARBA00022737"/>
    </source>
</evidence>
<dbReference type="PROSITE" id="PS51375">
    <property type="entry name" value="PPR"/>
    <property type="match status" value="3"/>
</dbReference>
<evidence type="ECO:0000256" key="3">
    <source>
        <dbReference type="PROSITE-ProRule" id="PRU00708"/>
    </source>
</evidence>
<organism evidence="5 6">
    <name type="scientific">Rhodamnia argentea</name>
    <dbReference type="NCBI Taxonomy" id="178133"/>
    <lineage>
        <taxon>Eukaryota</taxon>
        <taxon>Viridiplantae</taxon>
        <taxon>Streptophyta</taxon>
        <taxon>Embryophyta</taxon>
        <taxon>Tracheophyta</taxon>
        <taxon>Spermatophyta</taxon>
        <taxon>Magnoliopsida</taxon>
        <taxon>eudicotyledons</taxon>
        <taxon>Gunneridae</taxon>
        <taxon>Pentapetalae</taxon>
        <taxon>rosids</taxon>
        <taxon>malvids</taxon>
        <taxon>Myrtales</taxon>
        <taxon>Myrtaceae</taxon>
        <taxon>Myrtoideae</taxon>
        <taxon>Myrteae</taxon>
        <taxon>Australasian group</taxon>
        <taxon>Rhodamnia</taxon>
    </lineage>
</organism>
<evidence type="ECO:0000313" key="5">
    <source>
        <dbReference type="Proteomes" id="UP000827889"/>
    </source>
</evidence>
<feature type="domain" description="CBS" evidence="4">
    <location>
        <begin position="526"/>
        <end position="593"/>
    </location>
</feature>
<keyword evidence="2" id="KW-0129">CBS domain</keyword>
<dbReference type="InterPro" id="IPR011990">
    <property type="entry name" value="TPR-like_helical_dom_sf"/>
</dbReference>
<accession>A0A8B8Q2N0</accession>
<keyword evidence="5" id="KW-1185">Reference proteome</keyword>
<dbReference type="AlphaFoldDB" id="A0A8B8Q2N0"/>